<dbReference type="EMBL" id="NXHG01000005">
    <property type="protein sequence ID" value="PCM61581.1"/>
    <property type="molecule type" value="Genomic_DNA"/>
</dbReference>
<dbReference type="Proteomes" id="UP000217648">
    <property type="component" value="Unassembled WGS sequence"/>
</dbReference>
<organism evidence="8 9">
    <name type="scientific">Klebsiella quasipneumoniae</name>
    <dbReference type="NCBI Taxonomy" id="1463165"/>
    <lineage>
        <taxon>Bacteria</taxon>
        <taxon>Pseudomonadati</taxon>
        <taxon>Pseudomonadota</taxon>
        <taxon>Gammaproteobacteria</taxon>
        <taxon>Enterobacterales</taxon>
        <taxon>Enterobacteriaceae</taxon>
        <taxon>Klebsiella/Raoultella group</taxon>
        <taxon>Klebsiella</taxon>
        <taxon>Klebsiella pneumoniae complex</taxon>
    </lineage>
</organism>
<evidence type="ECO:0000259" key="5">
    <source>
        <dbReference type="PROSITE" id="PS50045"/>
    </source>
</evidence>
<evidence type="ECO:0000256" key="3">
    <source>
        <dbReference type="ARBA" id="ARBA00022777"/>
    </source>
</evidence>
<reference evidence="8 9" key="1">
    <citation type="submission" date="2017-09" db="EMBL/GenBank/DDBJ databases">
        <title>Mdr eskape-Ghana.</title>
        <authorList>
            <person name="Agyepong N."/>
            <person name="Janice J."/>
            <person name="Samuelsen O."/>
            <person name="Owusu-Ofori A."/>
            <person name="Sundsfjord A."/>
            <person name="Essack S."/>
            <person name="Pedersen T."/>
        </authorList>
    </citation>
    <scope>NUCLEOTIDE SEQUENCE [LARGE SCALE GENOMIC DNA]</scope>
    <source>
        <strain evidence="8 9">46</strain>
    </source>
</reference>
<keyword evidence="3" id="KW-0418">Kinase</keyword>
<dbReference type="InterPro" id="IPR036662">
    <property type="entry name" value="PTS_EIIA_man-typ_sf"/>
</dbReference>
<keyword evidence="4" id="KW-0067">ATP-binding</keyword>
<evidence type="ECO:0000256" key="1">
    <source>
        <dbReference type="ARBA" id="ARBA00022679"/>
    </source>
</evidence>
<dbReference type="Gene3D" id="1.10.1790.10">
    <property type="entry name" value="PRD domain"/>
    <property type="match status" value="1"/>
</dbReference>
<dbReference type="PANTHER" id="PTHR32071:SF38">
    <property type="entry name" value="PSP OPERON TRANSCRIPTIONAL ACTIVATOR"/>
    <property type="match status" value="1"/>
</dbReference>
<feature type="domain" description="PRD" evidence="7">
    <location>
        <begin position="804"/>
        <end position="909"/>
    </location>
</feature>
<dbReference type="InterPro" id="IPR004701">
    <property type="entry name" value="PTS_EIIA_man-typ"/>
</dbReference>
<dbReference type="SUPFAM" id="SSF63520">
    <property type="entry name" value="PTS-regulatory domain, PRD"/>
    <property type="match status" value="1"/>
</dbReference>
<dbReference type="SUPFAM" id="SSF52540">
    <property type="entry name" value="P-loop containing nucleoside triphosphate hydrolases"/>
    <property type="match status" value="1"/>
</dbReference>
<feature type="domain" description="Sigma-54 factor interaction" evidence="5">
    <location>
        <begin position="102"/>
        <end position="336"/>
    </location>
</feature>
<dbReference type="InterPro" id="IPR027417">
    <property type="entry name" value="P-loop_NTPase"/>
</dbReference>
<dbReference type="SUPFAM" id="SSF53062">
    <property type="entry name" value="PTS system fructose IIA component-like"/>
    <property type="match status" value="1"/>
</dbReference>
<dbReference type="Gene3D" id="3.40.50.510">
    <property type="entry name" value="Phosphotransferase system, mannose-type IIA component"/>
    <property type="match status" value="1"/>
</dbReference>
<feature type="domain" description="PTS EIIA type-4" evidence="6">
    <location>
        <begin position="548"/>
        <end position="673"/>
    </location>
</feature>
<dbReference type="InterPro" id="IPR003593">
    <property type="entry name" value="AAA+_ATPase"/>
</dbReference>
<dbReference type="InterPro" id="IPR002078">
    <property type="entry name" value="Sigma_54_int"/>
</dbReference>
<evidence type="ECO:0000256" key="2">
    <source>
        <dbReference type="ARBA" id="ARBA00022741"/>
    </source>
</evidence>
<dbReference type="GO" id="GO:0006355">
    <property type="term" value="P:regulation of DNA-templated transcription"/>
    <property type="evidence" value="ECO:0007669"/>
    <property type="project" value="InterPro"/>
</dbReference>
<evidence type="ECO:0000259" key="6">
    <source>
        <dbReference type="PROSITE" id="PS51096"/>
    </source>
</evidence>
<dbReference type="SMART" id="SM00382">
    <property type="entry name" value="AAA"/>
    <property type="match status" value="1"/>
</dbReference>
<dbReference type="Gene3D" id="3.40.50.300">
    <property type="entry name" value="P-loop containing nucleotide triphosphate hydrolases"/>
    <property type="match status" value="1"/>
</dbReference>
<dbReference type="GO" id="GO:0005524">
    <property type="term" value="F:ATP binding"/>
    <property type="evidence" value="ECO:0007669"/>
    <property type="project" value="UniProtKB-KW"/>
</dbReference>
<name>A0A2A5MKY6_9ENTR</name>
<dbReference type="GO" id="GO:0016301">
    <property type="term" value="F:kinase activity"/>
    <property type="evidence" value="ECO:0007669"/>
    <property type="project" value="UniProtKB-KW"/>
</dbReference>
<dbReference type="InterPro" id="IPR033887">
    <property type="entry name" value="PTS_IIA_man"/>
</dbReference>
<sequence length="909" mass="102021">MNKESIFRQLEQRIAGRALTAEALGEFNAMAIADSLKQKRSIISHHLNNLHREQRVVKVNGRPVLFLPVTVLRDHHRLAVRHGEYASIQALCAERQDSLAQLIGAQGSLQEALRQCKAAISYPGAGLPLLLRGPTGTGKSFLARQLWHYAIDEGILPADAPFTVFNCAEYANNPELLTSKLFGHAKGAFTGADKAVPGLIETSNGGVLFIDEVHRLPPEGQEKLFHFMDNGSWRRLGESTDERSATVRIIFASTEDLEKHFLATFIRRIPVIVKILPIAERGQFERLAFIHHFFRREAQRLNHDLALDGEIVSQLMRETLEGNVGGLENLIRNICASAWTFGERDSGLLHIKAGLLPDRLLADAPFSLQQNSERVMIYRDGDAQPLFSGRHHEYQRLTENICSLCEELAQDNISVRTFEKLIYQNVTLYLDALMNQESTVSLQDKRLRFIEDVGKAIAVNYDLQLNVEFAYLTGRYLTSLPLAPRSVAEPVRLVMQRWLDSSAGLAQRIAEKLLDVVNNKYDLLIDTLDRLAVAAIVSNAIDATSGGKVKALIIAHGYSTASSIAGVANRLIGEKIYQAMDMPMEVAFNDVSRAVVDYLQHTDTRAGVMVLIDMGYTKEIADALLSVIHGPLVVVDNVTTRMALNVASEIALGKNIEQIAEEIVPLNQSRWDVFWPAEKKERALLVTCITGIGTAFKFKNLMEKSLLNDFDINIIACEYTRLKNSRTAVSLLHQYEVIAVVGTHDPQLAGVPWVGIEELLGEQGHRHLSQLLSGYLNEKQIALINKNMVREFSLHNVVNSLTILNAGKTMGHIETIIAEWQNTLGFHFNNNLIISLYVHLSCMIERLVMRNEISHYKDLEQFTRQHGEFIAMVNHSFQRLKILYNVALPVAEIGYIHDIFELRIEDFSW</sequence>
<dbReference type="PROSITE" id="PS51096">
    <property type="entry name" value="PTS_EIIA_TYPE_4"/>
    <property type="match status" value="1"/>
</dbReference>
<dbReference type="InterPro" id="IPR036634">
    <property type="entry name" value="PRD_sf"/>
</dbReference>
<dbReference type="CDD" id="cd00009">
    <property type="entry name" value="AAA"/>
    <property type="match status" value="1"/>
</dbReference>
<dbReference type="GO" id="GO:0009401">
    <property type="term" value="P:phosphoenolpyruvate-dependent sugar phosphotransferase system"/>
    <property type="evidence" value="ECO:0007669"/>
    <property type="project" value="InterPro"/>
</dbReference>
<keyword evidence="2" id="KW-0547">Nucleotide-binding</keyword>
<dbReference type="PANTHER" id="PTHR32071">
    <property type="entry name" value="TRANSCRIPTIONAL REGULATORY PROTEIN"/>
    <property type="match status" value="1"/>
</dbReference>
<evidence type="ECO:0000313" key="8">
    <source>
        <dbReference type="EMBL" id="PCM61581.1"/>
    </source>
</evidence>
<dbReference type="AlphaFoldDB" id="A0A2A5MKY6"/>
<dbReference type="RefSeq" id="WP_096833613.1">
    <property type="nucleotide sequence ID" value="NZ_JAKCUX010000002.1"/>
</dbReference>
<accession>A0A2A5MKY6</accession>
<dbReference type="InterPro" id="IPR011608">
    <property type="entry name" value="PRD"/>
</dbReference>
<evidence type="ECO:0008006" key="10">
    <source>
        <dbReference type="Google" id="ProtNLM"/>
    </source>
</evidence>
<dbReference type="STRING" id="1463164.KQS06HV_50355"/>
<dbReference type="CDD" id="cd00006">
    <property type="entry name" value="PTS_IIA_man"/>
    <property type="match status" value="1"/>
</dbReference>
<evidence type="ECO:0000313" key="9">
    <source>
        <dbReference type="Proteomes" id="UP000217648"/>
    </source>
</evidence>
<gene>
    <name evidence="8" type="ORF">CP911_11725</name>
</gene>
<keyword evidence="1" id="KW-0808">Transferase</keyword>
<dbReference type="GO" id="GO:0016020">
    <property type="term" value="C:membrane"/>
    <property type="evidence" value="ECO:0007669"/>
    <property type="project" value="InterPro"/>
</dbReference>
<evidence type="ECO:0000259" key="7">
    <source>
        <dbReference type="PROSITE" id="PS51372"/>
    </source>
</evidence>
<dbReference type="PROSITE" id="PS51372">
    <property type="entry name" value="PRD_2"/>
    <property type="match status" value="1"/>
</dbReference>
<dbReference type="Pfam" id="PF00158">
    <property type="entry name" value="Sigma54_activat"/>
    <property type="match status" value="1"/>
</dbReference>
<evidence type="ECO:0000256" key="4">
    <source>
        <dbReference type="ARBA" id="ARBA00022840"/>
    </source>
</evidence>
<dbReference type="Pfam" id="PF00874">
    <property type="entry name" value="PRD"/>
    <property type="match status" value="1"/>
</dbReference>
<proteinExistence type="predicted"/>
<comment type="caution">
    <text evidence="8">The sequence shown here is derived from an EMBL/GenBank/DDBJ whole genome shotgun (WGS) entry which is preliminary data.</text>
</comment>
<dbReference type="PROSITE" id="PS50045">
    <property type="entry name" value="SIGMA54_INTERACT_4"/>
    <property type="match status" value="1"/>
</dbReference>
<protein>
    <recommendedName>
        <fullName evidence="10">PRD domain-containing protein</fullName>
    </recommendedName>
</protein>